<accession>D2V6K4</accession>
<dbReference type="RefSeq" id="XP_002680199.1">
    <property type="nucleotide sequence ID" value="XM_002680153.1"/>
</dbReference>
<gene>
    <name evidence="1" type="ORF">NAEGRDRAFT_47080</name>
</gene>
<dbReference type="VEuPathDB" id="AmoebaDB:NAEGRDRAFT_47080"/>
<evidence type="ECO:0000313" key="1">
    <source>
        <dbReference type="EMBL" id="EFC47455.1"/>
    </source>
</evidence>
<dbReference type="EMBL" id="GG738854">
    <property type="protein sequence ID" value="EFC47455.1"/>
    <property type="molecule type" value="Genomic_DNA"/>
</dbReference>
<dbReference type="GeneID" id="8849089"/>
<name>D2V6K4_NAEGR</name>
<keyword evidence="2" id="KW-1185">Reference proteome</keyword>
<dbReference type="KEGG" id="ngr:NAEGRDRAFT_47080"/>
<reference evidence="1 2" key="1">
    <citation type="journal article" date="2010" name="Cell">
        <title>The genome of Naegleria gruberi illuminates early eukaryotic versatility.</title>
        <authorList>
            <person name="Fritz-Laylin L.K."/>
            <person name="Prochnik S.E."/>
            <person name="Ginger M.L."/>
            <person name="Dacks J.B."/>
            <person name="Carpenter M.L."/>
            <person name="Field M.C."/>
            <person name="Kuo A."/>
            <person name="Paredez A."/>
            <person name="Chapman J."/>
            <person name="Pham J."/>
            <person name="Shu S."/>
            <person name="Neupane R."/>
            <person name="Cipriano M."/>
            <person name="Mancuso J."/>
            <person name="Tu H."/>
            <person name="Salamov A."/>
            <person name="Lindquist E."/>
            <person name="Shapiro H."/>
            <person name="Lucas S."/>
            <person name="Grigoriev I.V."/>
            <person name="Cande W.Z."/>
            <person name="Fulton C."/>
            <person name="Rokhsar D.S."/>
            <person name="Dawson S.C."/>
        </authorList>
    </citation>
    <scope>NUCLEOTIDE SEQUENCE [LARGE SCALE GENOMIC DNA]</scope>
    <source>
        <strain evidence="1 2">NEG-M</strain>
    </source>
</reference>
<dbReference type="AlphaFoldDB" id="D2V6K4"/>
<sequence>MSEPTNSNILDGTQEITWEETPNKEAEEIEEILRRFLHSLCDIYNTKSKTNHTIGAICDTIFTKNGIELFVDSCTESKAKGIEIIEQLLMMEPANSCCEGKIIEEEIQQLNHNDNTSTYKKVLAEENRTFLDQHNVKLDDNTFNFCVNFQICFKIEPTTSNIADTTRISRFDGTSSSNTRIFSLFDPLLNYSKFTKAGIENEWTYLTCIIENACLSNDQLLFQTDNIFILCMQADLLSVENVQIETFGIEYALTSHAFSLNKEEEREQFIEKLTAHLDYFRAISLVEKEYQFLSSPNTSISKLRRGRSVMVYESFLTSDNNMINVYPQLSSMKEYFKNYDFEFKKEIGIEKPMFEKQTTHLAVIPYSKLNEFELNSYTKVMVVGFVATTNLQGFIFTKNKTSKLQKKDSNYTKYTADDEEKLTKMMKITKKNQIHSIREIGIPKEQD</sequence>
<dbReference type="Proteomes" id="UP000006671">
    <property type="component" value="Unassembled WGS sequence"/>
</dbReference>
<organism evidence="2">
    <name type="scientific">Naegleria gruberi</name>
    <name type="common">Amoeba</name>
    <dbReference type="NCBI Taxonomy" id="5762"/>
    <lineage>
        <taxon>Eukaryota</taxon>
        <taxon>Discoba</taxon>
        <taxon>Heterolobosea</taxon>
        <taxon>Tetramitia</taxon>
        <taxon>Eutetramitia</taxon>
        <taxon>Vahlkampfiidae</taxon>
        <taxon>Naegleria</taxon>
    </lineage>
</organism>
<evidence type="ECO:0000313" key="2">
    <source>
        <dbReference type="Proteomes" id="UP000006671"/>
    </source>
</evidence>
<protein>
    <submittedName>
        <fullName evidence="1">Predicted protein</fullName>
    </submittedName>
</protein>
<proteinExistence type="predicted"/>
<dbReference type="InParanoid" id="D2V6K4"/>